<name>A0A1X2F916_9MYCO</name>
<protein>
    <submittedName>
        <fullName evidence="2">Uncharacterized protein</fullName>
    </submittedName>
</protein>
<feature type="compositionally biased region" description="Polar residues" evidence="1">
    <location>
        <begin position="37"/>
        <end position="58"/>
    </location>
</feature>
<feature type="compositionally biased region" description="Acidic residues" evidence="1">
    <location>
        <begin position="1"/>
        <end position="15"/>
    </location>
</feature>
<feature type="region of interest" description="Disordered" evidence="1">
    <location>
        <begin position="1"/>
        <end position="106"/>
    </location>
</feature>
<organism evidence="2 3">
    <name type="scientific">Mycolicibacterium wolinskyi</name>
    <dbReference type="NCBI Taxonomy" id="59750"/>
    <lineage>
        <taxon>Bacteria</taxon>
        <taxon>Bacillati</taxon>
        <taxon>Actinomycetota</taxon>
        <taxon>Actinomycetes</taxon>
        <taxon>Mycobacteriales</taxon>
        <taxon>Mycobacteriaceae</taxon>
        <taxon>Mycolicibacterium</taxon>
    </lineage>
</organism>
<feature type="compositionally biased region" description="Basic and acidic residues" evidence="1">
    <location>
        <begin position="95"/>
        <end position="106"/>
    </location>
</feature>
<evidence type="ECO:0000313" key="2">
    <source>
        <dbReference type="EMBL" id="ORX14941.1"/>
    </source>
</evidence>
<dbReference type="Proteomes" id="UP000193964">
    <property type="component" value="Unassembled WGS sequence"/>
</dbReference>
<evidence type="ECO:0000256" key="1">
    <source>
        <dbReference type="SAM" id="MobiDB-lite"/>
    </source>
</evidence>
<dbReference type="EMBL" id="LQQA01000015">
    <property type="protein sequence ID" value="ORX14941.1"/>
    <property type="molecule type" value="Genomic_DNA"/>
</dbReference>
<dbReference type="RefSeq" id="WP_085145350.1">
    <property type="nucleotide sequence ID" value="NZ_JACKUA010000026.1"/>
</dbReference>
<proteinExistence type="predicted"/>
<dbReference type="AlphaFoldDB" id="A0A1X2F916"/>
<gene>
    <name evidence="2" type="ORF">AWC31_27765</name>
</gene>
<reference evidence="2 3" key="1">
    <citation type="submission" date="2016-01" db="EMBL/GenBank/DDBJ databases">
        <title>The new phylogeny of the genus Mycobacterium.</title>
        <authorList>
            <person name="Tarcisio F."/>
            <person name="Conor M."/>
            <person name="Antonella G."/>
            <person name="Elisabetta G."/>
            <person name="Giulia F.S."/>
            <person name="Sara T."/>
            <person name="Anna F."/>
            <person name="Clotilde B."/>
            <person name="Roberto B."/>
            <person name="Veronica D.S."/>
            <person name="Fabio R."/>
            <person name="Monica P."/>
            <person name="Olivier J."/>
            <person name="Enrico T."/>
            <person name="Nicola S."/>
        </authorList>
    </citation>
    <scope>NUCLEOTIDE SEQUENCE [LARGE SCALE GENOMIC DNA]</scope>
    <source>
        <strain evidence="2 3">ATCC 700010</strain>
    </source>
</reference>
<comment type="caution">
    <text evidence="2">The sequence shown here is derived from an EMBL/GenBank/DDBJ whole genome shotgun (WGS) entry which is preliminary data.</text>
</comment>
<evidence type="ECO:0000313" key="3">
    <source>
        <dbReference type="Proteomes" id="UP000193964"/>
    </source>
</evidence>
<sequence length="106" mass="10277">MTPELGEDAVGEDEPAASVGASTEATDSRLTADVETAASSDTNEIDATTADGTASFKTGNKAEPAATGDTSAKGAGNARGFSRASGIGGNTAGGHKADRNKSSAGE</sequence>
<accession>A0A1X2F916</accession>